<feature type="compositionally biased region" description="Basic and acidic residues" evidence="1">
    <location>
        <begin position="628"/>
        <end position="650"/>
    </location>
</feature>
<accession>K1VZM9</accession>
<feature type="compositionally biased region" description="Pro residues" evidence="1">
    <location>
        <begin position="252"/>
        <end position="261"/>
    </location>
</feature>
<feature type="compositionally biased region" description="Low complexity" evidence="1">
    <location>
        <begin position="262"/>
        <end position="272"/>
    </location>
</feature>
<dbReference type="AlphaFoldDB" id="K1VZM9"/>
<comment type="caution">
    <text evidence="2">The sequence shown here is derived from an EMBL/GenBank/DDBJ whole genome shotgun (WGS) entry which is preliminary data.</text>
</comment>
<organism evidence="2 3">
    <name type="scientific">Trichosporon asahii var. asahii (strain CBS 8904)</name>
    <name type="common">Yeast</name>
    <dbReference type="NCBI Taxonomy" id="1220162"/>
    <lineage>
        <taxon>Eukaryota</taxon>
        <taxon>Fungi</taxon>
        <taxon>Dikarya</taxon>
        <taxon>Basidiomycota</taxon>
        <taxon>Agaricomycotina</taxon>
        <taxon>Tremellomycetes</taxon>
        <taxon>Trichosporonales</taxon>
        <taxon>Trichosporonaceae</taxon>
        <taxon>Trichosporon</taxon>
    </lineage>
</organism>
<dbReference type="HOGENOM" id="CLU_417486_0_0_1"/>
<feature type="region of interest" description="Disordered" evidence="1">
    <location>
        <begin position="327"/>
        <end position="346"/>
    </location>
</feature>
<protein>
    <submittedName>
        <fullName evidence="2">Uncharacterized protein</fullName>
    </submittedName>
</protein>
<feature type="region of interest" description="Disordered" evidence="1">
    <location>
        <begin position="604"/>
        <end position="657"/>
    </location>
</feature>
<feature type="region of interest" description="Disordered" evidence="1">
    <location>
        <begin position="248"/>
        <end position="280"/>
    </location>
</feature>
<name>K1VZM9_TRIAC</name>
<evidence type="ECO:0000313" key="2">
    <source>
        <dbReference type="EMBL" id="EKD05017.1"/>
    </source>
</evidence>
<proteinExistence type="predicted"/>
<feature type="compositionally biased region" description="Basic and acidic residues" evidence="1">
    <location>
        <begin position="204"/>
        <end position="215"/>
    </location>
</feature>
<dbReference type="Proteomes" id="UP000006757">
    <property type="component" value="Unassembled WGS sequence"/>
</dbReference>
<feature type="region of interest" description="Disordered" evidence="1">
    <location>
        <begin position="540"/>
        <end position="564"/>
    </location>
</feature>
<evidence type="ECO:0000256" key="1">
    <source>
        <dbReference type="SAM" id="MobiDB-lite"/>
    </source>
</evidence>
<dbReference type="EMBL" id="AMBO01000160">
    <property type="protein sequence ID" value="EKD05017.1"/>
    <property type="molecule type" value="Genomic_DNA"/>
</dbReference>
<evidence type="ECO:0000313" key="3">
    <source>
        <dbReference type="Proteomes" id="UP000006757"/>
    </source>
</evidence>
<gene>
    <name evidence="2" type="ORF">A1Q2_00685</name>
</gene>
<feature type="region of interest" description="Disordered" evidence="1">
    <location>
        <begin position="186"/>
        <end position="236"/>
    </location>
</feature>
<feature type="compositionally biased region" description="Acidic residues" evidence="1">
    <location>
        <begin position="187"/>
        <end position="199"/>
    </location>
</feature>
<feature type="compositionally biased region" description="Basic and acidic residues" evidence="1">
    <location>
        <begin position="540"/>
        <end position="549"/>
    </location>
</feature>
<dbReference type="InParanoid" id="K1VZM9"/>
<keyword evidence="3" id="KW-1185">Reference proteome</keyword>
<sequence length="657" mass="71246">MCLRFSVPVRAHNLRLSGALKLKWLAQPGRCMLGPSHVVHAVAGSSSGVGGLYSEQPSATVPGVARRLTPVKYREVYERPELPSRRAPRPDVEKTSHLPDVKLSLRTEFNEYAGAVRPNALFQLRDIVDQEGGDLNIVANLNDLDLEQIDLDADAMREIGTIVDRSTTAADLAAAGRRAHKRLTTLLEEDVDEDEDEDNQASVHESDVESSKSDNEESSTDSDAGPGSDYEPEADEEAIDDDRTTAAMAITPPLPPTPTPTPLMSRTTTLSSLRHRPTPSGACPVCLTDLRALLPPKSSKPSVYVPKWAAHVVKCVRDAAIAKWEEQERHPETVDRNPLTGRAPAKGKFSSNKLYNGLGDRVGKTCATCVQDPNATEEQKARFGSRAQVVEHLEVFHKILTSTTKAVRVPATAEYFTNLGLYVVDPIGKVEASRALVEERVIMASEGIRAYDVDPPLSIPRGELPEDVAVKAPSDTKYQQVTGPLHSTARDGVCVLCANNQDAPWSERGKPHNATEQALEHHLDGCFRTSIKDHHVLIFRDRDDGDDPTRVPGSADDAEDGPAGVRICPDAVCAANNREFPSARMLANHAVAVHHMRLGMRGKGYAGAKRNSKSHSTTANGVDGEEPLSDRQERRESQGAEDEGGHRAGEGDQGGQG</sequence>
<reference evidence="2 3" key="1">
    <citation type="journal article" date="2012" name="Eukaryot. Cell">
        <title>Genome sequence of the Trichosporon asahii environmental strain CBS 8904.</title>
        <authorList>
            <person name="Yang R.Y."/>
            <person name="Li H.T."/>
            <person name="Zhu H."/>
            <person name="Zhou G.P."/>
            <person name="Wang M."/>
            <person name="Wang L."/>
        </authorList>
    </citation>
    <scope>NUCLEOTIDE SEQUENCE [LARGE SCALE GENOMIC DNA]</scope>
    <source>
        <strain evidence="2 3">CBS 8904</strain>
    </source>
</reference>